<evidence type="ECO:0000256" key="9">
    <source>
        <dbReference type="ARBA" id="ARBA00023014"/>
    </source>
</evidence>
<dbReference type="EMBL" id="FOJY01000022">
    <property type="protein sequence ID" value="SFB33957.1"/>
    <property type="molecule type" value="Genomic_DNA"/>
</dbReference>
<dbReference type="SUPFAM" id="SSF51905">
    <property type="entry name" value="FAD/NAD(P)-binding domain"/>
    <property type="match status" value="1"/>
</dbReference>
<evidence type="ECO:0000256" key="4">
    <source>
        <dbReference type="ARBA" id="ARBA00022630"/>
    </source>
</evidence>
<dbReference type="PANTHER" id="PTHR42917">
    <property type="entry name" value="2,4-DIENOYL-COA REDUCTASE"/>
    <property type="match status" value="1"/>
</dbReference>
<evidence type="ECO:0000256" key="5">
    <source>
        <dbReference type="ARBA" id="ARBA00022643"/>
    </source>
</evidence>
<comment type="cofactor">
    <cofactor evidence="1">
        <name>FMN</name>
        <dbReference type="ChEBI" id="CHEBI:58210"/>
    </cofactor>
</comment>
<evidence type="ECO:0000256" key="6">
    <source>
        <dbReference type="ARBA" id="ARBA00022723"/>
    </source>
</evidence>
<proteinExistence type="inferred from homology"/>
<keyword evidence="13" id="KW-1185">Reference proteome</keyword>
<dbReference type="InterPro" id="IPR001155">
    <property type="entry name" value="OxRdtase_FMN_N"/>
</dbReference>
<dbReference type="PRINTS" id="PR00469">
    <property type="entry name" value="PNDRDTASEII"/>
</dbReference>
<dbReference type="STRING" id="1120918.SAMN05216249_12226"/>
<evidence type="ECO:0000256" key="3">
    <source>
        <dbReference type="ARBA" id="ARBA00011048"/>
    </source>
</evidence>
<dbReference type="Gene3D" id="3.50.50.60">
    <property type="entry name" value="FAD/NAD(P)-binding domain"/>
    <property type="match status" value="1"/>
</dbReference>
<feature type="domain" description="NADH:flavin oxidoreductase/NADH oxidase N-terminal" evidence="10">
    <location>
        <begin position="120"/>
        <end position="316"/>
    </location>
</feature>
<feature type="domain" description="FAD/NAD(P)-binding" evidence="11">
    <location>
        <begin position="367"/>
        <end position="596"/>
    </location>
</feature>
<dbReference type="InterPro" id="IPR051793">
    <property type="entry name" value="NADH:flavin_oxidoreductase"/>
</dbReference>
<sequence length="635" mass="70505">MNKNGKMFEPIKIGRFLSKNRLEIAPAGAFLTDRDGGNNEKYMAYMESLARSGAGIVTTGVSSINKAASGVAITCLGNPFLIPGYVNLSESMHRFGCLASMELVPGNEMIMPPDVVVNQADKEKIRDLITQYADAADFCLKSGFDMIMVHGGHGNVPSMFFSSFHNKRTDEYGGSFQNRSRFALEVLEAIRDRVGDKLAIEYRISAEELKEGYMQIDETLEFAKLIQDKIDIIHVSRGLLEEDELLPYMFSPAYFPRCMNLNAAKRFKEELKIPVNVIGGFNLELAEEAIERGDVDMVSMMRTFLADTDCVQKVYRDQQADIRPCVRCNTCIDHTHSHFVEIRCAVNPKIGRETWFPKVFKQQDSKNVVIIGGGPAGLEAARNLSKMGHKITLFEKELELGGALRMAAAADFKFDMKNYLDWSVRSVLTDKNIDVRLGIKADKENVMALNPDALFIAPGAKPIIIDFPTAPKGKVVWVGELEMKKAFVGEDVVIAGAGFTGLEMALTLARQGKKVRVIDMKDESQIGADGIHISITGLKQLLKEEGVEFTCKVKLEDVNNEGAIVTDLNTKETKTIKCDNVVLSLGVVSDTKTVEEFKNLIPYTYVMGDCQGEAKTLYNAVRTAHDMAMAYYTEY</sequence>
<dbReference type="Gene3D" id="3.20.20.70">
    <property type="entry name" value="Aldolase class I"/>
    <property type="match status" value="1"/>
</dbReference>
<evidence type="ECO:0000256" key="8">
    <source>
        <dbReference type="ARBA" id="ARBA00023004"/>
    </source>
</evidence>
<dbReference type="AlphaFoldDB" id="A0A1I1A7Q9"/>
<evidence type="ECO:0000259" key="11">
    <source>
        <dbReference type="Pfam" id="PF07992"/>
    </source>
</evidence>
<keyword evidence="8" id="KW-0408">Iron</keyword>
<evidence type="ECO:0000256" key="7">
    <source>
        <dbReference type="ARBA" id="ARBA00023002"/>
    </source>
</evidence>
<protein>
    <submittedName>
        <fullName evidence="12">2,4-dienoyl-CoA reductase</fullName>
    </submittedName>
</protein>
<keyword evidence="4" id="KW-0285">Flavoprotein</keyword>
<name>A0A1I1A7Q9_9FIRM</name>
<evidence type="ECO:0000259" key="10">
    <source>
        <dbReference type="Pfam" id="PF00724"/>
    </source>
</evidence>
<keyword evidence="6" id="KW-0479">Metal-binding</keyword>
<evidence type="ECO:0000313" key="13">
    <source>
        <dbReference type="Proteomes" id="UP000198838"/>
    </source>
</evidence>
<dbReference type="GO" id="GO:0051536">
    <property type="term" value="F:iron-sulfur cluster binding"/>
    <property type="evidence" value="ECO:0007669"/>
    <property type="project" value="UniProtKB-KW"/>
</dbReference>
<evidence type="ECO:0000256" key="1">
    <source>
        <dbReference type="ARBA" id="ARBA00001917"/>
    </source>
</evidence>
<dbReference type="Gene3D" id="3.40.50.720">
    <property type="entry name" value="NAD(P)-binding Rossmann-like Domain"/>
    <property type="match status" value="1"/>
</dbReference>
<comment type="cofactor">
    <cofactor evidence="2">
        <name>[4Fe-4S] cluster</name>
        <dbReference type="ChEBI" id="CHEBI:49883"/>
    </cofactor>
</comment>
<dbReference type="PANTHER" id="PTHR42917:SF2">
    <property type="entry name" value="2,4-DIENOYL-COA REDUCTASE [(2E)-ENOYL-COA-PRODUCING]"/>
    <property type="match status" value="1"/>
</dbReference>
<evidence type="ECO:0000256" key="2">
    <source>
        <dbReference type="ARBA" id="ARBA00001966"/>
    </source>
</evidence>
<comment type="similarity">
    <text evidence="3">In the N-terminal section; belongs to the NADH:flavin oxidoreductase/NADH oxidase family.</text>
</comment>
<keyword evidence="9" id="KW-0411">Iron-sulfur</keyword>
<dbReference type="CDD" id="cd02803">
    <property type="entry name" value="OYE_like_FMN_family"/>
    <property type="match status" value="1"/>
</dbReference>
<organism evidence="12 13">
    <name type="scientific">Acetitomaculum ruminis DSM 5522</name>
    <dbReference type="NCBI Taxonomy" id="1120918"/>
    <lineage>
        <taxon>Bacteria</taxon>
        <taxon>Bacillati</taxon>
        <taxon>Bacillota</taxon>
        <taxon>Clostridia</taxon>
        <taxon>Lachnospirales</taxon>
        <taxon>Lachnospiraceae</taxon>
        <taxon>Acetitomaculum</taxon>
    </lineage>
</organism>
<keyword evidence="5" id="KW-0288">FMN</keyword>
<keyword evidence="7" id="KW-0560">Oxidoreductase</keyword>
<dbReference type="InterPro" id="IPR023753">
    <property type="entry name" value="FAD/NAD-binding_dom"/>
</dbReference>
<dbReference type="GO" id="GO:0046872">
    <property type="term" value="F:metal ion binding"/>
    <property type="evidence" value="ECO:0007669"/>
    <property type="project" value="UniProtKB-KW"/>
</dbReference>
<reference evidence="12 13" key="1">
    <citation type="submission" date="2016-10" db="EMBL/GenBank/DDBJ databases">
        <authorList>
            <person name="de Groot N.N."/>
        </authorList>
    </citation>
    <scope>NUCLEOTIDE SEQUENCE [LARGE SCALE GENOMIC DNA]</scope>
    <source>
        <strain evidence="12 13">DSM 5522</strain>
    </source>
</reference>
<dbReference type="SUPFAM" id="SSF51395">
    <property type="entry name" value="FMN-linked oxidoreductases"/>
    <property type="match status" value="1"/>
</dbReference>
<gene>
    <name evidence="12" type="ORF">SAMN05216249_12226</name>
</gene>
<dbReference type="OrthoDB" id="9772736at2"/>
<dbReference type="GO" id="GO:0010181">
    <property type="term" value="F:FMN binding"/>
    <property type="evidence" value="ECO:0007669"/>
    <property type="project" value="InterPro"/>
</dbReference>
<dbReference type="GO" id="GO:0016491">
    <property type="term" value="F:oxidoreductase activity"/>
    <property type="evidence" value="ECO:0007669"/>
    <property type="project" value="UniProtKB-KW"/>
</dbReference>
<dbReference type="Proteomes" id="UP000198838">
    <property type="component" value="Unassembled WGS sequence"/>
</dbReference>
<dbReference type="Pfam" id="PF00724">
    <property type="entry name" value="Oxidored_FMN"/>
    <property type="match status" value="1"/>
</dbReference>
<dbReference type="PRINTS" id="PR00368">
    <property type="entry name" value="FADPNR"/>
</dbReference>
<evidence type="ECO:0000313" key="12">
    <source>
        <dbReference type="EMBL" id="SFB33957.1"/>
    </source>
</evidence>
<dbReference type="Pfam" id="PF07992">
    <property type="entry name" value="Pyr_redox_2"/>
    <property type="match status" value="1"/>
</dbReference>
<dbReference type="InterPro" id="IPR036188">
    <property type="entry name" value="FAD/NAD-bd_sf"/>
</dbReference>
<dbReference type="RefSeq" id="WP_092874287.1">
    <property type="nucleotide sequence ID" value="NZ_FOJY01000022.1"/>
</dbReference>
<dbReference type="InterPro" id="IPR013785">
    <property type="entry name" value="Aldolase_TIM"/>
</dbReference>
<accession>A0A1I1A7Q9</accession>